<dbReference type="PRINTS" id="PR01576">
    <property type="entry name" value="PDEFORMYLASE"/>
</dbReference>
<dbReference type="HAMAP" id="MF_00163">
    <property type="entry name" value="Pep_deformylase"/>
    <property type="match status" value="1"/>
</dbReference>
<keyword evidence="2" id="KW-0408">Iron</keyword>
<feature type="binding site" evidence="2">
    <location>
        <position position="147"/>
    </location>
    <ligand>
        <name>Fe cation</name>
        <dbReference type="ChEBI" id="CHEBI:24875"/>
    </ligand>
</feature>
<name>A0A0G1L510_9BACT</name>
<comment type="catalytic activity">
    <reaction evidence="2">
        <text>N-terminal N-formyl-L-methionyl-[peptide] + H2O = N-terminal L-methionyl-[peptide] + formate</text>
        <dbReference type="Rhea" id="RHEA:24420"/>
        <dbReference type="Rhea" id="RHEA-COMP:10639"/>
        <dbReference type="Rhea" id="RHEA-COMP:10640"/>
        <dbReference type="ChEBI" id="CHEBI:15377"/>
        <dbReference type="ChEBI" id="CHEBI:15740"/>
        <dbReference type="ChEBI" id="CHEBI:49298"/>
        <dbReference type="ChEBI" id="CHEBI:64731"/>
        <dbReference type="EC" id="3.5.1.88"/>
    </reaction>
</comment>
<accession>A0A0G1L510</accession>
<dbReference type="GO" id="GO:0046872">
    <property type="term" value="F:metal ion binding"/>
    <property type="evidence" value="ECO:0007669"/>
    <property type="project" value="UniProtKB-KW"/>
</dbReference>
<dbReference type="PANTHER" id="PTHR10458:SF22">
    <property type="entry name" value="PEPTIDE DEFORMYLASE"/>
    <property type="match status" value="1"/>
</dbReference>
<feature type="binding site" evidence="2">
    <location>
        <position position="105"/>
    </location>
    <ligand>
        <name>Fe cation</name>
        <dbReference type="ChEBI" id="CHEBI:24875"/>
    </ligand>
</feature>
<comment type="function">
    <text evidence="2">Removes the formyl group from the N-terminal Met of newly synthesized proteins. Requires at least a dipeptide for an efficient rate of reaction. N-terminal L-methionine is a prerequisite for activity but the enzyme has broad specificity at other positions.</text>
</comment>
<dbReference type="Proteomes" id="UP000033966">
    <property type="component" value="Unassembled WGS sequence"/>
</dbReference>
<organism evidence="3 4">
    <name type="scientific">Candidatus Jorgensenbacteria bacterium GW2011_GWA2_45_13</name>
    <dbReference type="NCBI Taxonomy" id="1618662"/>
    <lineage>
        <taxon>Bacteria</taxon>
        <taxon>Candidatus Joergenseniibacteriota</taxon>
    </lineage>
</organism>
<keyword evidence="2" id="KW-0479">Metal-binding</keyword>
<protein>
    <recommendedName>
        <fullName evidence="2">Peptide deformylase</fullName>
        <shortName evidence="2">PDF</shortName>
        <ecNumber evidence="2">3.5.1.88</ecNumber>
    </recommendedName>
    <alternativeName>
        <fullName evidence="2">Polypeptide deformylase</fullName>
    </alternativeName>
</protein>
<dbReference type="Gene3D" id="3.90.45.10">
    <property type="entry name" value="Peptide deformylase"/>
    <property type="match status" value="1"/>
</dbReference>
<reference evidence="3 4" key="1">
    <citation type="journal article" date="2015" name="Nature">
        <title>rRNA introns, odd ribosomes, and small enigmatic genomes across a large radiation of phyla.</title>
        <authorList>
            <person name="Brown C.T."/>
            <person name="Hug L.A."/>
            <person name="Thomas B.C."/>
            <person name="Sharon I."/>
            <person name="Castelle C.J."/>
            <person name="Singh A."/>
            <person name="Wilkins M.J."/>
            <person name="Williams K.H."/>
            <person name="Banfield J.F."/>
        </authorList>
    </citation>
    <scope>NUCLEOTIDE SEQUENCE [LARGE SCALE GENOMIC DNA]</scope>
</reference>
<dbReference type="EC" id="3.5.1.88" evidence="2"/>
<proteinExistence type="inferred from homology"/>
<feature type="binding site" evidence="2">
    <location>
        <position position="151"/>
    </location>
    <ligand>
        <name>Fe cation</name>
        <dbReference type="ChEBI" id="CHEBI:24875"/>
    </ligand>
</feature>
<dbReference type="NCBIfam" id="TIGR00079">
    <property type="entry name" value="pept_deformyl"/>
    <property type="match status" value="1"/>
</dbReference>
<dbReference type="GO" id="GO:0006412">
    <property type="term" value="P:translation"/>
    <property type="evidence" value="ECO:0007669"/>
    <property type="project" value="UniProtKB-UniRule"/>
</dbReference>
<dbReference type="NCBIfam" id="NF001159">
    <property type="entry name" value="PRK00150.1-3"/>
    <property type="match status" value="1"/>
</dbReference>
<evidence type="ECO:0000256" key="1">
    <source>
        <dbReference type="ARBA" id="ARBA00010759"/>
    </source>
</evidence>
<evidence type="ECO:0000256" key="2">
    <source>
        <dbReference type="HAMAP-Rule" id="MF_00163"/>
    </source>
</evidence>
<comment type="similarity">
    <text evidence="1 2">Belongs to the polypeptide deformylase family.</text>
</comment>
<evidence type="ECO:0000313" key="3">
    <source>
        <dbReference type="EMBL" id="KKT90928.1"/>
    </source>
</evidence>
<dbReference type="CDD" id="cd00487">
    <property type="entry name" value="Pep_deformylase"/>
    <property type="match status" value="1"/>
</dbReference>
<feature type="active site" evidence="2">
    <location>
        <position position="148"/>
    </location>
</feature>
<evidence type="ECO:0000313" key="4">
    <source>
        <dbReference type="Proteomes" id="UP000033966"/>
    </source>
</evidence>
<dbReference type="PANTHER" id="PTHR10458">
    <property type="entry name" value="PEPTIDE DEFORMYLASE"/>
    <property type="match status" value="1"/>
</dbReference>
<dbReference type="EMBL" id="LCKF01000022">
    <property type="protein sequence ID" value="KKT90928.1"/>
    <property type="molecule type" value="Genomic_DNA"/>
</dbReference>
<comment type="cofactor">
    <cofactor evidence="2">
        <name>Fe(2+)</name>
        <dbReference type="ChEBI" id="CHEBI:29033"/>
    </cofactor>
    <text evidence="2">Binds 1 Fe(2+) ion.</text>
</comment>
<keyword evidence="2" id="KW-0648">Protein biosynthesis</keyword>
<dbReference type="GO" id="GO:0042586">
    <property type="term" value="F:peptide deformylase activity"/>
    <property type="evidence" value="ECO:0007669"/>
    <property type="project" value="UniProtKB-UniRule"/>
</dbReference>
<sequence length="176" mass="20615">MNTQKIVTIEKKTEERFLREQTQLFPIEDLKDKKKSKEIQTLVKRMRETMKRAEGVGLSANQVGIPYRFFVAQVPDSQGKQKFYAIFNPEISKTSEEKITIEEGCLSVPETYGPVERYYRVLLTGYDPKGKRVRIKAWGLLARVFQHEVDHLEGKLFIDRAKRLHTYEFETIKDGK</sequence>
<dbReference type="Pfam" id="PF01327">
    <property type="entry name" value="Pep_deformylase"/>
    <property type="match status" value="1"/>
</dbReference>
<comment type="caution">
    <text evidence="3">The sequence shown here is derived from an EMBL/GenBank/DDBJ whole genome shotgun (WGS) entry which is preliminary data.</text>
</comment>
<keyword evidence="2" id="KW-0378">Hydrolase</keyword>
<dbReference type="InterPro" id="IPR036821">
    <property type="entry name" value="Peptide_deformylase_sf"/>
</dbReference>
<dbReference type="InterPro" id="IPR023635">
    <property type="entry name" value="Peptide_deformylase"/>
</dbReference>
<dbReference type="AlphaFoldDB" id="A0A0G1L510"/>
<dbReference type="PATRIC" id="fig|1618662.3.peg.450"/>
<gene>
    <name evidence="2" type="primary">def</name>
    <name evidence="3" type="ORF">UW92_C0022G0009</name>
</gene>
<dbReference type="SUPFAM" id="SSF56420">
    <property type="entry name" value="Peptide deformylase"/>
    <property type="match status" value="1"/>
</dbReference>